<protein>
    <submittedName>
        <fullName evidence="4">Nucleotidyltransferase family protein</fullName>
    </submittedName>
</protein>
<dbReference type="AlphaFoldDB" id="A0A437JBL4"/>
<evidence type="ECO:0000313" key="5">
    <source>
        <dbReference type="Proteomes" id="UP000282977"/>
    </source>
</evidence>
<gene>
    <name evidence="4" type="ORF">ENE74_01295</name>
</gene>
<proteinExistence type="predicted"/>
<dbReference type="RefSeq" id="WP_127688834.1">
    <property type="nucleotide sequence ID" value="NZ_RZUL01000001.1"/>
</dbReference>
<reference evidence="4 5" key="1">
    <citation type="submission" date="2019-01" db="EMBL/GenBank/DDBJ databases">
        <authorList>
            <person name="Chen W.-M."/>
        </authorList>
    </citation>
    <scope>NUCLEOTIDE SEQUENCE [LARGE SCALE GENOMIC DNA]</scope>
    <source>
        <strain evidence="4 5">TLA-22</strain>
    </source>
</reference>
<dbReference type="OrthoDB" id="9779263at2"/>
<evidence type="ECO:0000313" key="4">
    <source>
        <dbReference type="EMBL" id="RVT43298.1"/>
    </source>
</evidence>
<dbReference type="EMBL" id="RZUL01000001">
    <property type="protein sequence ID" value="RVT43298.1"/>
    <property type="molecule type" value="Genomic_DNA"/>
</dbReference>
<dbReference type="PANTHER" id="PTHR43777:SF1">
    <property type="entry name" value="MOLYBDENUM COFACTOR CYTIDYLYLTRANSFERASE"/>
    <property type="match status" value="1"/>
</dbReference>
<keyword evidence="1" id="KW-0460">Magnesium</keyword>
<dbReference type="Gene3D" id="3.90.550.10">
    <property type="entry name" value="Spore Coat Polysaccharide Biosynthesis Protein SpsA, Chain A"/>
    <property type="match status" value="1"/>
</dbReference>
<comment type="caution">
    <text evidence="4">The sequence shown here is derived from an EMBL/GenBank/DDBJ whole genome shotgun (WGS) entry which is preliminary data.</text>
</comment>
<dbReference type="InterPro" id="IPR029044">
    <property type="entry name" value="Nucleotide-diphossugar_trans"/>
</dbReference>
<keyword evidence="4" id="KW-0808">Transferase</keyword>
<feature type="region of interest" description="Disordered" evidence="2">
    <location>
        <begin position="184"/>
        <end position="210"/>
    </location>
</feature>
<dbReference type="GO" id="GO:0016779">
    <property type="term" value="F:nucleotidyltransferase activity"/>
    <property type="evidence" value="ECO:0007669"/>
    <property type="project" value="UniProtKB-ARBA"/>
</dbReference>
<sequence length="210" mass="22463">MRPDRVAAVLLAAGNSTRFGDEDKLMAEHCGKPLIVHALEAVASIPFKYHIAVVRPIALAPIIHRKLDRRGYTLLVNDDPEGGLSSSIRIAAAHVAQLRCNGMLMCLADMPHVPQSHLMRLVLTAEDIRSVVGSTDGFTPGPPAFFGRRHFAELQALKGDLGARALISQNLLLETSGALLHDVDTPEDLRPAEPAKATESTSEPGAVGSD</sequence>
<organism evidence="4 5">
    <name type="scientific">Sphingobium algorifonticola</name>
    <dbReference type="NCBI Taxonomy" id="2008318"/>
    <lineage>
        <taxon>Bacteria</taxon>
        <taxon>Pseudomonadati</taxon>
        <taxon>Pseudomonadota</taxon>
        <taxon>Alphaproteobacteria</taxon>
        <taxon>Sphingomonadales</taxon>
        <taxon>Sphingomonadaceae</taxon>
        <taxon>Sphingobium</taxon>
    </lineage>
</organism>
<evidence type="ECO:0000259" key="3">
    <source>
        <dbReference type="Pfam" id="PF12804"/>
    </source>
</evidence>
<dbReference type="PANTHER" id="PTHR43777">
    <property type="entry name" value="MOLYBDENUM COFACTOR CYTIDYLYLTRANSFERASE"/>
    <property type="match status" value="1"/>
</dbReference>
<dbReference type="CDD" id="cd04182">
    <property type="entry name" value="GT_2_like_f"/>
    <property type="match status" value="1"/>
</dbReference>
<evidence type="ECO:0000256" key="2">
    <source>
        <dbReference type="SAM" id="MobiDB-lite"/>
    </source>
</evidence>
<dbReference type="InterPro" id="IPR025877">
    <property type="entry name" value="MobA-like_NTP_Trfase"/>
</dbReference>
<name>A0A437JBL4_9SPHN</name>
<feature type="compositionally biased region" description="Basic and acidic residues" evidence="2">
    <location>
        <begin position="184"/>
        <end position="193"/>
    </location>
</feature>
<dbReference type="Proteomes" id="UP000282977">
    <property type="component" value="Unassembled WGS sequence"/>
</dbReference>
<keyword evidence="5" id="KW-1185">Reference proteome</keyword>
<feature type="domain" description="MobA-like NTP transferase" evidence="3">
    <location>
        <begin position="8"/>
        <end position="169"/>
    </location>
</feature>
<accession>A0A437JBL4</accession>
<evidence type="ECO:0000256" key="1">
    <source>
        <dbReference type="ARBA" id="ARBA00022842"/>
    </source>
</evidence>
<dbReference type="SUPFAM" id="SSF53448">
    <property type="entry name" value="Nucleotide-diphospho-sugar transferases"/>
    <property type="match status" value="1"/>
</dbReference>
<dbReference type="Pfam" id="PF12804">
    <property type="entry name" value="NTP_transf_3"/>
    <property type="match status" value="1"/>
</dbReference>